<dbReference type="InterPro" id="IPR013783">
    <property type="entry name" value="Ig-like_fold"/>
</dbReference>
<dbReference type="Gene3D" id="2.60.40.10">
    <property type="entry name" value="Immunoglobulins"/>
    <property type="match status" value="1"/>
</dbReference>
<dbReference type="AlphaFoldDB" id="A0A1X7T0S4"/>
<dbReference type="CDD" id="cd00063">
    <property type="entry name" value="FN3"/>
    <property type="match status" value="1"/>
</dbReference>
<evidence type="ECO:0008006" key="4">
    <source>
        <dbReference type="Google" id="ProtNLM"/>
    </source>
</evidence>
<keyword evidence="2" id="KW-0472">Membrane</keyword>
<evidence type="ECO:0000256" key="1">
    <source>
        <dbReference type="SAM" id="MobiDB-lite"/>
    </source>
</evidence>
<name>A0A1X7T0S4_AMPQE</name>
<feature type="compositionally biased region" description="Basic and acidic residues" evidence="1">
    <location>
        <begin position="380"/>
        <end position="401"/>
    </location>
</feature>
<dbReference type="SUPFAM" id="SSF49265">
    <property type="entry name" value="Fibronectin type III"/>
    <property type="match status" value="1"/>
</dbReference>
<evidence type="ECO:0000256" key="2">
    <source>
        <dbReference type="SAM" id="Phobius"/>
    </source>
</evidence>
<sequence>MFTVYLSVPLITPPVSVALVIDRQLNISINISKLCTGEYPNNITVIILNTDNEVQDSVSISTRVNDQHHQLMITGVITVPNNLNTFIVNVSLSNNGGEFLPTPSFGYSKVGPVTNIDSSIVNCSTIDITWAAPTVDDRVPILYYILRIYDAITGSLVDTVSVYDTSYQFEDDNLFIHRYTYVITGVNELGEGISNNNTFSYQRVPRSAVEHTTLDTFNYTHDTATVQYSIMAIIECTGEAPEKVTVTVECNGTGVVFSNTELIEQERQPNNITGLISVPQYQQCNISVVFSNEAGSSEPFIRTFNTTPLLPLDISSSLSTVSVTPTIGAGSDSPTMMTGAIIGIAVGCFIFVVVILVLIVVLVAVFKYIYRDKLRTQCQRQRHDSEMDHLQENADDSEQKGNGKRQKKVKGDKYNLVEQQP</sequence>
<organism evidence="3">
    <name type="scientific">Amphimedon queenslandica</name>
    <name type="common">Sponge</name>
    <dbReference type="NCBI Taxonomy" id="400682"/>
    <lineage>
        <taxon>Eukaryota</taxon>
        <taxon>Metazoa</taxon>
        <taxon>Porifera</taxon>
        <taxon>Demospongiae</taxon>
        <taxon>Heteroscleromorpha</taxon>
        <taxon>Haplosclerida</taxon>
        <taxon>Niphatidae</taxon>
        <taxon>Amphimedon</taxon>
    </lineage>
</organism>
<protein>
    <recommendedName>
        <fullName evidence="4">Fibronectin type-III domain-containing protein</fullName>
    </recommendedName>
</protein>
<keyword evidence="2" id="KW-0812">Transmembrane</keyword>
<feature type="region of interest" description="Disordered" evidence="1">
    <location>
        <begin position="380"/>
        <end position="421"/>
    </location>
</feature>
<dbReference type="InParanoid" id="A0A1X7T0S4"/>
<reference evidence="3" key="1">
    <citation type="submission" date="2017-05" db="UniProtKB">
        <authorList>
            <consortium name="EnsemblMetazoa"/>
        </authorList>
    </citation>
    <scope>IDENTIFICATION</scope>
</reference>
<feature type="transmembrane region" description="Helical" evidence="2">
    <location>
        <begin position="341"/>
        <end position="370"/>
    </location>
</feature>
<dbReference type="InterPro" id="IPR003961">
    <property type="entry name" value="FN3_dom"/>
</dbReference>
<evidence type="ECO:0000313" key="3">
    <source>
        <dbReference type="EnsemblMetazoa" id="Aqu2.1.08024_001"/>
    </source>
</evidence>
<proteinExistence type="predicted"/>
<keyword evidence="2" id="KW-1133">Transmembrane helix</keyword>
<dbReference type="EnsemblMetazoa" id="Aqu2.1.08024_001">
    <property type="protein sequence ID" value="Aqu2.1.08024_001"/>
    <property type="gene ID" value="Aqu2.1.08024"/>
</dbReference>
<accession>A0A1X7T0S4</accession>
<dbReference type="InterPro" id="IPR036116">
    <property type="entry name" value="FN3_sf"/>
</dbReference>